<sequence>MVIQLHEDALSQVFEGDALKGFKFILPNDHRLKLKHNFSFVSVVCTMLFGNSSHE</sequence>
<reference evidence="1" key="1">
    <citation type="submission" date="2019-07" db="EMBL/GenBank/DDBJ databases">
        <title>Annotation for the trematode Paragonimus miyazaki's.</title>
        <authorList>
            <person name="Choi Y.-J."/>
        </authorList>
    </citation>
    <scope>NUCLEOTIDE SEQUENCE</scope>
    <source>
        <strain evidence="1">Japan</strain>
    </source>
</reference>
<name>A0A8S9YSB5_9TREM</name>
<evidence type="ECO:0000313" key="1">
    <source>
        <dbReference type="EMBL" id="KAF7254818.1"/>
    </source>
</evidence>
<dbReference type="EMBL" id="JTDE01004622">
    <property type="protein sequence ID" value="KAF7254818.1"/>
    <property type="molecule type" value="Genomic_DNA"/>
</dbReference>
<comment type="caution">
    <text evidence="1">The sequence shown here is derived from an EMBL/GenBank/DDBJ whole genome shotgun (WGS) entry which is preliminary data.</text>
</comment>
<protein>
    <submittedName>
        <fullName evidence="1">Uncharacterized protein</fullName>
    </submittedName>
</protein>
<dbReference type="AlphaFoldDB" id="A0A8S9YSB5"/>
<evidence type="ECO:0000313" key="2">
    <source>
        <dbReference type="Proteomes" id="UP000822476"/>
    </source>
</evidence>
<organism evidence="1 2">
    <name type="scientific">Paragonimus skrjabini miyazakii</name>
    <dbReference type="NCBI Taxonomy" id="59628"/>
    <lineage>
        <taxon>Eukaryota</taxon>
        <taxon>Metazoa</taxon>
        <taxon>Spiralia</taxon>
        <taxon>Lophotrochozoa</taxon>
        <taxon>Platyhelminthes</taxon>
        <taxon>Trematoda</taxon>
        <taxon>Digenea</taxon>
        <taxon>Plagiorchiida</taxon>
        <taxon>Troglotremata</taxon>
        <taxon>Troglotrematidae</taxon>
        <taxon>Paragonimus</taxon>
    </lineage>
</organism>
<keyword evidence="2" id="KW-1185">Reference proteome</keyword>
<accession>A0A8S9YSB5</accession>
<proteinExistence type="predicted"/>
<gene>
    <name evidence="1" type="ORF">EG68_08719</name>
</gene>
<dbReference type="Proteomes" id="UP000822476">
    <property type="component" value="Unassembled WGS sequence"/>
</dbReference>